<dbReference type="InterPro" id="IPR025676">
    <property type="entry name" value="Clr5_dom"/>
</dbReference>
<dbReference type="Pfam" id="PF14420">
    <property type="entry name" value="Clr5"/>
    <property type="match status" value="1"/>
</dbReference>
<dbReference type="PROSITE" id="PS50297">
    <property type="entry name" value="ANK_REP_REGION"/>
    <property type="match status" value="3"/>
</dbReference>
<feature type="repeat" description="ANK" evidence="3">
    <location>
        <begin position="1098"/>
        <end position="1130"/>
    </location>
</feature>
<dbReference type="Proteomes" id="UP001446871">
    <property type="component" value="Unassembled WGS sequence"/>
</dbReference>
<dbReference type="SUPFAM" id="SSF48403">
    <property type="entry name" value="Ankyrin repeat"/>
    <property type="match status" value="2"/>
</dbReference>
<dbReference type="Gene3D" id="1.25.40.20">
    <property type="entry name" value="Ankyrin repeat-containing domain"/>
    <property type="match status" value="2"/>
</dbReference>
<dbReference type="InterPro" id="IPR002110">
    <property type="entry name" value="Ankyrin_rpt"/>
</dbReference>
<dbReference type="PROSITE" id="PS50088">
    <property type="entry name" value="ANK_REPEAT"/>
    <property type="match status" value="3"/>
</dbReference>
<dbReference type="Pfam" id="PF12796">
    <property type="entry name" value="Ank_2"/>
    <property type="match status" value="2"/>
</dbReference>
<feature type="repeat" description="ANK" evidence="3">
    <location>
        <begin position="1133"/>
        <end position="1165"/>
    </location>
</feature>
<evidence type="ECO:0000313" key="5">
    <source>
        <dbReference type="EMBL" id="KAK8045865.1"/>
    </source>
</evidence>
<evidence type="ECO:0000313" key="6">
    <source>
        <dbReference type="Proteomes" id="UP001446871"/>
    </source>
</evidence>
<dbReference type="InterPro" id="IPR036770">
    <property type="entry name" value="Ankyrin_rpt-contain_sf"/>
</dbReference>
<dbReference type="InterPro" id="IPR051165">
    <property type="entry name" value="Multifunctional_ANK_Repeat"/>
</dbReference>
<organism evidence="5 6">
    <name type="scientific">Apiospora saccharicola</name>
    <dbReference type="NCBI Taxonomy" id="335842"/>
    <lineage>
        <taxon>Eukaryota</taxon>
        <taxon>Fungi</taxon>
        <taxon>Dikarya</taxon>
        <taxon>Ascomycota</taxon>
        <taxon>Pezizomycotina</taxon>
        <taxon>Sordariomycetes</taxon>
        <taxon>Xylariomycetidae</taxon>
        <taxon>Amphisphaeriales</taxon>
        <taxon>Apiosporaceae</taxon>
        <taxon>Apiospora</taxon>
    </lineage>
</organism>
<feature type="repeat" description="ANK" evidence="3">
    <location>
        <begin position="509"/>
        <end position="541"/>
    </location>
</feature>
<keyword evidence="2 3" id="KW-0040">ANK repeat</keyword>
<dbReference type="PANTHER" id="PTHR24123:SF33">
    <property type="entry name" value="PROTEIN HOS4"/>
    <property type="match status" value="1"/>
</dbReference>
<keyword evidence="1" id="KW-0677">Repeat</keyword>
<reference evidence="5 6" key="1">
    <citation type="submission" date="2023-01" db="EMBL/GenBank/DDBJ databases">
        <title>Analysis of 21 Apiospora genomes using comparative genomics revels a genus with tremendous synthesis potential of carbohydrate active enzymes and secondary metabolites.</title>
        <authorList>
            <person name="Sorensen T."/>
        </authorList>
    </citation>
    <scope>NUCLEOTIDE SEQUENCE [LARGE SCALE GENOMIC DNA]</scope>
    <source>
        <strain evidence="5 6">CBS 83171</strain>
    </source>
</reference>
<protein>
    <recommendedName>
        <fullName evidence="4">Clr5 domain-containing protein</fullName>
    </recommendedName>
</protein>
<dbReference type="PANTHER" id="PTHR24123">
    <property type="entry name" value="ANKYRIN REPEAT-CONTAINING"/>
    <property type="match status" value="1"/>
</dbReference>
<accession>A0ABR1TGW0</accession>
<dbReference type="EMBL" id="JAQQWM010000009">
    <property type="protein sequence ID" value="KAK8045865.1"/>
    <property type="molecule type" value="Genomic_DNA"/>
</dbReference>
<comment type="caution">
    <text evidence="5">The sequence shown here is derived from an EMBL/GenBank/DDBJ whole genome shotgun (WGS) entry which is preliminary data.</text>
</comment>
<dbReference type="SMART" id="SM00248">
    <property type="entry name" value="ANK"/>
    <property type="match status" value="9"/>
</dbReference>
<gene>
    <name evidence="5" type="ORF">PG996_013929</name>
</gene>
<name>A0ABR1TGW0_9PEZI</name>
<proteinExistence type="predicted"/>
<evidence type="ECO:0000256" key="2">
    <source>
        <dbReference type="ARBA" id="ARBA00023043"/>
    </source>
</evidence>
<evidence type="ECO:0000259" key="4">
    <source>
        <dbReference type="Pfam" id="PF14420"/>
    </source>
</evidence>
<evidence type="ECO:0000256" key="1">
    <source>
        <dbReference type="ARBA" id="ARBA00022737"/>
    </source>
</evidence>
<sequence>MPEPDPSTALRKMSPGDWDDYRDLISRWYIAENKTARVIIKELEGSPHGFSVSRYELTDRFATWGLRKNLARREQECLVAQRKRKLREGEGSTQEYAFAGQCLSEERMKRLEYRLDHPIMAWERHTRGPLVSDPNRSLDALDQSPMPPSVDLVVFQPSLITLQSNHMYEWKPWKETPHQLPWISFSRNTALLNDISHALFGGSSRRFVASSDSKYILQFSSGQLSFGSSSIDQLSDQLSITFSRLMPESREGENMDRARSLVKTRGELDMEMLKVVLFRLSNNFIGEDDYKHIVRLAEKFGLGNPSIIRALFGVATKDLTIAAILDKLFTAACETSSLELVKVLVQENKEVKNGQLVRVLDFDMMPALIISVNKTDIGVLKAIMNVSIPLVFGLEPLTASIPPGHEEIAMRTFEQMATTVGGAESVPFDVLISAAYLGYTSILKKLADGPRDLNRTNGRGMSPLIAAVLGGSVVACSCLLELGADPNFTYSNPPNSISGLSQIDSALGRFPTALHHAIFLGHRQIVDILIKFKADINQLCDHTTLHRSWNLRRCWWCCSLTVQSHVPGLICSMENRAINALNIATKRGCLDRGQRWGTYENDHGFDYLEVSRLLLKHGAHAGYLELHHAIEFGDNCLVEDILSKSDSMGQLDASLNTMTPFQVALNTRNGPICETLLSAGFRVDAKLEDLSLAVEGQSAQVLRYLLRALKATYIPCTSELTKALRIALQSGFSDGVDILIDEGVQLPSSWWRYAFATYQADTVLSILERMEVTQDMMAQRPQDGYSGLEAAMLSPYMGVADIALDRFPRAYDSGAMLARLCKVLSADSIPDAQFDELLKRRQTVHEKNFTPALENAAIALAAYFQKSDLLSALLEKPQPQALALIPGPGLWDSDYSSEDDHDMADDHVSWPGELSCICPDCSCNIACKNSPLSRKRLGDRRWWQSRHGPRETSPIFMAAKGHNTDAIDQLILKGYESDLWTIIAAVHWQRPTLIIQKLLKTWRNHKLEFRIWESCPRCVRFIIKEGHLENIKLLTNPEANVGNLYYDTTSSSIFHRKWFDGPKTALQLATYINQASDDTAYYLIEKGADVTAPAHFDSGLTALQAAAMQGKITLARYLINKGAHINEHRAPRLGRTSLEAAAEAGRLDMVQFLLNEGTETEGKGRVQYLRAIILARSHGHAAVERLLRGHRDREMEDAILEAQDITPSTYYYDHGECPRLYEDVRICQGRGFPRTFLHPDEASFEERRDIRRWCIGNGMGPPLDAELELLSNEELELPLPERVNLLAIIMGNKREKRRRMNQSLGYESYGHSKEYLVATEVEIIRRNMPPTTPLDDYPSSSYEYDTVESSIPWSDEDMADDSPMKRPFERIPFHPEFNNRRDTVDFHETMHEFPI</sequence>
<keyword evidence="6" id="KW-1185">Reference proteome</keyword>
<feature type="domain" description="Clr5" evidence="4">
    <location>
        <begin position="15"/>
        <end position="68"/>
    </location>
</feature>
<evidence type="ECO:0000256" key="3">
    <source>
        <dbReference type="PROSITE-ProRule" id="PRU00023"/>
    </source>
</evidence>